<keyword evidence="6" id="KW-0496">Mitochondrion</keyword>
<protein>
    <submittedName>
        <fullName evidence="9">Uncharacterized protein</fullName>
    </submittedName>
</protein>
<proteinExistence type="inferred from homology"/>
<dbReference type="GO" id="GO:0016020">
    <property type="term" value="C:membrane"/>
    <property type="evidence" value="ECO:0007669"/>
    <property type="project" value="UniProtKB-SubCell"/>
</dbReference>
<sequence length="169" mass="18669">MGSEEHQLHWQPVSVVLIRMSADGVKSPSQRYLFKSAVSGWIRIGHEEGLGATRKCLGPNVVRNVSQIAVCTSAKKKLLANRLMPFSEYVLLHIAASLVAGTVATTVCAPADVLQRGCDLLLMILFMEQLQREGKGPGKQLKHTYSGQSETQMLRDEIGYFLRPPFFAL</sequence>
<dbReference type="InterPro" id="IPR023395">
    <property type="entry name" value="MCP_dom_sf"/>
</dbReference>
<comment type="similarity">
    <text evidence="2">Belongs to the mitochondrial carrier (TC 2.A.29) family.</text>
</comment>
<keyword evidence="6" id="KW-0999">Mitochondrion inner membrane</keyword>
<evidence type="ECO:0000256" key="1">
    <source>
        <dbReference type="ARBA" id="ARBA00004370"/>
    </source>
</evidence>
<evidence type="ECO:0000256" key="6">
    <source>
        <dbReference type="ARBA" id="ARBA00022792"/>
    </source>
</evidence>
<evidence type="ECO:0000256" key="3">
    <source>
        <dbReference type="ARBA" id="ARBA00022448"/>
    </source>
</evidence>
<gene>
    <name evidence="9" type="ORF">RSE6_14562</name>
</gene>
<keyword evidence="10" id="KW-1185">Reference proteome</keyword>
<evidence type="ECO:0000313" key="9">
    <source>
        <dbReference type="EMBL" id="CZT53114.1"/>
    </source>
</evidence>
<keyword evidence="5" id="KW-0677">Repeat</keyword>
<keyword evidence="3" id="KW-0813">Transport</keyword>
<evidence type="ECO:0000256" key="7">
    <source>
        <dbReference type="ARBA" id="ARBA00022989"/>
    </source>
</evidence>
<keyword evidence="7" id="KW-1133">Transmembrane helix</keyword>
<organism evidence="9 10">
    <name type="scientific">Rhynchosporium secalis</name>
    <name type="common">Barley scald fungus</name>
    <dbReference type="NCBI Taxonomy" id="38038"/>
    <lineage>
        <taxon>Eukaryota</taxon>
        <taxon>Fungi</taxon>
        <taxon>Dikarya</taxon>
        <taxon>Ascomycota</taxon>
        <taxon>Pezizomycotina</taxon>
        <taxon>Leotiomycetes</taxon>
        <taxon>Helotiales</taxon>
        <taxon>Ploettnerulaceae</taxon>
        <taxon>Rhynchosporium</taxon>
    </lineage>
</organism>
<evidence type="ECO:0000256" key="4">
    <source>
        <dbReference type="ARBA" id="ARBA00022692"/>
    </source>
</evidence>
<dbReference type="EMBL" id="FJVC01000677">
    <property type="protein sequence ID" value="CZT53114.1"/>
    <property type="molecule type" value="Genomic_DNA"/>
</dbReference>
<dbReference type="AlphaFoldDB" id="A0A1E1MVK7"/>
<evidence type="ECO:0000256" key="2">
    <source>
        <dbReference type="ARBA" id="ARBA00006375"/>
    </source>
</evidence>
<keyword evidence="8" id="KW-0472">Membrane</keyword>
<dbReference type="SUPFAM" id="SSF103506">
    <property type="entry name" value="Mitochondrial carrier"/>
    <property type="match status" value="1"/>
</dbReference>
<name>A0A1E1MVK7_RHYSE</name>
<dbReference type="InterPro" id="IPR050391">
    <property type="entry name" value="Mito_Metabolite_Transporter"/>
</dbReference>
<reference evidence="10" key="1">
    <citation type="submission" date="2016-03" db="EMBL/GenBank/DDBJ databases">
        <authorList>
            <person name="Guldener U."/>
        </authorList>
    </citation>
    <scope>NUCLEOTIDE SEQUENCE [LARGE SCALE GENOMIC DNA]</scope>
</reference>
<accession>A0A1E1MVK7</accession>
<evidence type="ECO:0000313" key="10">
    <source>
        <dbReference type="Proteomes" id="UP000177625"/>
    </source>
</evidence>
<dbReference type="Gene3D" id="1.50.40.10">
    <property type="entry name" value="Mitochondrial carrier domain"/>
    <property type="match status" value="1"/>
</dbReference>
<evidence type="ECO:0000256" key="5">
    <source>
        <dbReference type="ARBA" id="ARBA00022737"/>
    </source>
</evidence>
<dbReference type="Proteomes" id="UP000177625">
    <property type="component" value="Unassembled WGS sequence"/>
</dbReference>
<keyword evidence="4" id="KW-0812">Transmembrane</keyword>
<comment type="subcellular location">
    <subcellularLocation>
        <location evidence="1">Membrane</location>
    </subcellularLocation>
</comment>
<evidence type="ECO:0000256" key="8">
    <source>
        <dbReference type="ARBA" id="ARBA00023136"/>
    </source>
</evidence>
<dbReference type="PANTHER" id="PTHR45618">
    <property type="entry name" value="MITOCHONDRIAL DICARBOXYLATE CARRIER-RELATED"/>
    <property type="match status" value="1"/>
</dbReference>